<dbReference type="STRING" id="578942.SAMN05216289_11666"/>
<dbReference type="Gene3D" id="3.30.70.330">
    <property type="match status" value="1"/>
</dbReference>
<evidence type="ECO:0000256" key="1">
    <source>
        <dbReference type="ARBA" id="ARBA00022884"/>
    </source>
</evidence>
<reference evidence="3 4" key="1">
    <citation type="submission" date="2016-10" db="EMBL/GenBank/DDBJ databases">
        <authorList>
            <person name="de Groot N.N."/>
        </authorList>
    </citation>
    <scope>NUCLEOTIDE SEQUENCE [LARGE SCALE GENOMIC DNA]</scope>
    <source>
        <strain evidence="3 4">CGMCC 1.7659</strain>
    </source>
</reference>
<dbReference type="GO" id="GO:0003723">
    <property type="term" value="F:RNA binding"/>
    <property type="evidence" value="ECO:0007669"/>
    <property type="project" value="UniProtKB-KW"/>
</dbReference>
<dbReference type="PROSITE" id="PS50102">
    <property type="entry name" value="RRM"/>
    <property type="match status" value="1"/>
</dbReference>
<organism evidence="3 4">
    <name type="scientific">Dokdonella immobilis</name>
    <dbReference type="NCBI Taxonomy" id="578942"/>
    <lineage>
        <taxon>Bacteria</taxon>
        <taxon>Pseudomonadati</taxon>
        <taxon>Pseudomonadota</taxon>
        <taxon>Gammaproteobacteria</taxon>
        <taxon>Lysobacterales</taxon>
        <taxon>Rhodanobacteraceae</taxon>
        <taxon>Dokdonella</taxon>
    </lineage>
</organism>
<dbReference type="RefSeq" id="WP_092408209.1">
    <property type="nucleotide sequence ID" value="NZ_FOVF01000016.1"/>
</dbReference>
<keyword evidence="1" id="KW-0694">RNA-binding</keyword>
<dbReference type="SMART" id="SM00360">
    <property type="entry name" value="RRM"/>
    <property type="match status" value="1"/>
</dbReference>
<dbReference type="PANTHER" id="PTHR48029:SF1">
    <property type="entry name" value="NUCLEOLAR PROTEIN 8"/>
    <property type="match status" value="1"/>
</dbReference>
<name>A0A1I4YCK2_9GAMM</name>
<accession>A0A1I4YCK2</accession>
<dbReference type="Pfam" id="PF00076">
    <property type="entry name" value="RRM_1"/>
    <property type="match status" value="1"/>
</dbReference>
<dbReference type="Proteomes" id="UP000198575">
    <property type="component" value="Unassembled WGS sequence"/>
</dbReference>
<sequence length="87" mass="9392">MITLNVRGLPRSMTETSLNDLFGKFGRVHKLKMAMDPFKNECKGFAELAMEGHEARAAIAGLDGSFQDGGTLRVGLASARPARGGRR</sequence>
<protein>
    <submittedName>
        <fullName evidence="3">RNA recognition motif. (A.k.a. RRM, RBD, or RNP domain)</fullName>
    </submittedName>
</protein>
<dbReference type="OrthoDB" id="9798855at2"/>
<dbReference type="InterPro" id="IPR012677">
    <property type="entry name" value="Nucleotide-bd_a/b_plait_sf"/>
</dbReference>
<feature type="domain" description="RRM" evidence="2">
    <location>
        <begin position="2"/>
        <end position="79"/>
    </location>
</feature>
<evidence type="ECO:0000313" key="3">
    <source>
        <dbReference type="EMBL" id="SFN35706.1"/>
    </source>
</evidence>
<gene>
    <name evidence="3" type="ORF">SAMN05216289_11666</name>
</gene>
<dbReference type="EMBL" id="FOVF01000016">
    <property type="protein sequence ID" value="SFN35706.1"/>
    <property type="molecule type" value="Genomic_DNA"/>
</dbReference>
<dbReference type="InterPro" id="IPR000504">
    <property type="entry name" value="RRM_dom"/>
</dbReference>
<dbReference type="CDD" id="cd00590">
    <property type="entry name" value="RRM_SF"/>
    <property type="match status" value="1"/>
</dbReference>
<dbReference type="PANTHER" id="PTHR48029">
    <property type="entry name" value="NUCLEOLAR PROTEIN 8"/>
    <property type="match status" value="1"/>
</dbReference>
<evidence type="ECO:0000259" key="2">
    <source>
        <dbReference type="PROSITE" id="PS50102"/>
    </source>
</evidence>
<proteinExistence type="predicted"/>
<keyword evidence="4" id="KW-1185">Reference proteome</keyword>
<evidence type="ECO:0000313" key="4">
    <source>
        <dbReference type="Proteomes" id="UP000198575"/>
    </source>
</evidence>
<dbReference type="SUPFAM" id="SSF54928">
    <property type="entry name" value="RNA-binding domain, RBD"/>
    <property type="match status" value="1"/>
</dbReference>
<dbReference type="InterPro" id="IPR035979">
    <property type="entry name" value="RBD_domain_sf"/>
</dbReference>
<dbReference type="AlphaFoldDB" id="A0A1I4YCK2"/>